<dbReference type="Proteomes" id="UP001163321">
    <property type="component" value="Chromosome 4"/>
</dbReference>
<protein>
    <submittedName>
        <fullName evidence="1">Uncharacterized protein</fullName>
    </submittedName>
</protein>
<sequence length="155" mass="17341">MTDYVFLPQGLTFEVMASTFEETLPKEEFSSPAEYAMETAKEKALEVFRRVARDTASGGVQRPTLVIGCDTIVVHDGVILEKPRDEDDAFDMLTKLSKDPHDVFSGVALFSTTRGMDKPHVFFEHTSLVFGSLEPEDIRGDVDERTTVSFFLHSS</sequence>
<reference evidence="1 2" key="1">
    <citation type="journal article" date="2022" name="bioRxiv">
        <title>The genome of the oomycete Peronosclerospora sorghi, a cosmopolitan pathogen of maize and sorghum, is inflated with dispersed pseudogenes.</title>
        <authorList>
            <person name="Fletcher K."/>
            <person name="Martin F."/>
            <person name="Isakeit T."/>
            <person name="Cavanaugh K."/>
            <person name="Magill C."/>
            <person name="Michelmore R."/>
        </authorList>
    </citation>
    <scope>NUCLEOTIDE SEQUENCE [LARGE SCALE GENOMIC DNA]</scope>
    <source>
        <strain evidence="1">P6</strain>
    </source>
</reference>
<dbReference type="EMBL" id="CM047583">
    <property type="protein sequence ID" value="KAI9913168.1"/>
    <property type="molecule type" value="Genomic_DNA"/>
</dbReference>
<proteinExistence type="predicted"/>
<keyword evidence="2" id="KW-1185">Reference proteome</keyword>
<gene>
    <name evidence="1" type="ORF">PsorP6_005625</name>
</gene>
<comment type="caution">
    <text evidence="1">The sequence shown here is derived from an EMBL/GenBank/DDBJ whole genome shotgun (WGS) entry which is preliminary data.</text>
</comment>
<accession>A0ACC0W4Y4</accession>
<name>A0ACC0W4Y4_9STRA</name>
<organism evidence="1 2">
    <name type="scientific">Peronosclerospora sorghi</name>
    <dbReference type="NCBI Taxonomy" id="230839"/>
    <lineage>
        <taxon>Eukaryota</taxon>
        <taxon>Sar</taxon>
        <taxon>Stramenopiles</taxon>
        <taxon>Oomycota</taxon>
        <taxon>Peronosporomycetes</taxon>
        <taxon>Peronosporales</taxon>
        <taxon>Peronosporaceae</taxon>
        <taxon>Peronosclerospora</taxon>
    </lineage>
</organism>
<evidence type="ECO:0000313" key="2">
    <source>
        <dbReference type="Proteomes" id="UP001163321"/>
    </source>
</evidence>
<evidence type="ECO:0000313" key="1">
    <source>
        <dbReference type="EMBL" id="KAI9913168.1"/>
    </source>
</evidence>